<proteinExistence type="predicted"/>
<dbReference type="EMBL" id="QJNS01000712">
    <property type="protein sequence ID" value="RYO74984.1"/>
    <property type="molecule type" value="Genomic_DNA"/>
</dbReference>
<accession>A0ABY0GVL4</accession>
<protein>
    <recommendedName>
        <fullName evidence="4">C2H2-type domain-containing protein</fullName>
    </recommendedName>
</protein>
<keyword evidence="1" id="KW-0677">Repeat</keyword>
<evidence type="ECO:0000313" key="3">
    <source>
        <dbReference type="Proteomes" id="UP000294003"/>
    </source>
</evidence>
<sequence length="1131" mass="128562">MDKGVNATTAHLKCDDLTLMVAESCHQLTPEVQNYMAGAIECLTFDNVQVNHDPGANTAGIQPSPSSAAVTDSETVHSYDGYGLERSRGLLSSVIASRKPTPPHTWPGEPSIYSRGNDTGWNVTSSGPGIATHNSTAFDSFPGFSIEGISYHLVGPYNSVFHSSPGALASSHTSIPDHHPSALYLVEESPEEDSIDALSSLCGSEALPNQSQKFRDDSWEVALNNPSDQQPRMISGSKRFLLPKKDLLRPQEQSRRVEPSQWKCNERRCASFGKTYNRLDNYNRHIKKVHARFADDFTIPRSSTIVSHAREPVCIALPPIMRSQVARHVLRRLSAHQGMRVVPPSCVLPRPAFRTYPVGCRIARSPQRRTFLAFFKKPPRTLKELEAEPGYETFLQFCANENDYVRPPPRSELIKAWREFFAYKAKHARTVNSTQALCAHRVLRHLSQPNGPGSLQLSEDDLRLARDCLVTAPRDDAADHLILAKALYTEIRRKALNIPKTTPLRHTSREICVKHTERSGQVKDFYQLLATMAHYGQALEARDLLVDYYKEWRVATQIPLRSSKAWMPVIHGLAREGHERDLLELVSLATEAGLEFDSALHGVMSNFYARRNRIEETKSWFSREICDDQPPSRTTYYEILQFAIRNDQRDWAKEVYRDLVGKLESGVWRRHKTCWDTSFGWAAALLGKGVEHVEHMLRVALEKTQDSPGAQPNITSINSLLKVAVDNNDPYLAERLMSLAEKIGFEPNLQTYLLQMEYRLNANDLDGAFTTFRSMPSDESSQCPPVLNEFIRALCSAPTPNYERILEVTSYLEQRRSTLEPQTVVSICMAFLRNDEHYEVIDTLSLHTAHYSINERQTVRKAFVDYCLDPHNSTARVWDSYALLRQFFPELENEYRVAIIDNFFDRKRADMACHVFGHMRGHGNPIHRPTLEVYTRFFEGIGRCPDLESLKTVHNMLKMDTTITPNTLLCNGLMIAYTACDLAYRALDFWREITASVEGPSYQSLEIVFRACEVTPSGDAPARELWEKMQRMEIDVPVHVYSAYAGARAAHGHLDEAKALLEDMENVVGQRPNLHTLAIVFNALQSQEQKDDFEAWALEEYTPVWEKLQKKYKRRDTEGVMKFRITRAWKA</sequence>
<name>A0ABY0GVL4_9PEZI</name>
<dbReference type="PANTHER" id="PTHR47447:SF17">
    <property type="entry name" value="OS12G0638900 PROTEIN"/>
    <property type="match status" value="1"/>
</dbReference>
<keyword evidence="3" id="KW-1185">Reference proteome</keyword>
<reference evidence="2 3" key="1">
    <citation type="submission" date="2018-06" db="EMBL/GenBank/DDBJ databases">
        <title>Complete Genomes of Monosporascus.</title>
        <authorList>
            <person name="Robinson A.J."/>
            <person name="Natvig D.O."/>
        </authorList>
    </citation>
    <scope>NUCLEOTIDE SEQUENCE [LARGE SCALE GENOMIC DNA]</scope>
    <source>
        <strain evidence="2 3">CBS 609.92</strain>
    </source>
</reference>
<organism evidence="2 3">
    <name type="scientific">Monosporascus cannonballus</name>
    <dbReference type="NCBI Taxonomy" id="155416"/>
    <lineage>
        <taxon>Eukaryota</taxon>
        <taxon>Fungi</taxon>
        <taxon>Dikarya</taxon>
        <taxon>Ascomycota</taxon>
        <taxon>Pezizomycotina</taxon>
        <taxon>Sordariomycetes</taxon>
        <taxon>Xylariomycetidae</taxon>
        <taxon>Xylariales</taxon>
        <taxon>Xylariales incertae sedis</taxon>
        <taxon>Monosporascus</taxon>
    </lineage>
</organism>
<dbReference type="Proteomes" id="UP000294003">
    <property type="component" value="Unassembled WGS sequence"/>
</dbReference>
<dbReference type="Gene3D" id="1.25.40.10">
    <property type="entry name" value="Tetratricopeptide repeat domain"/>
    <property type="match status" value="4"/>
</dbReference>
<dbReference type="InterPro" id="IPR011990">
    <property type="entry name" value="TPR-like_helical_dom_sf"/>
</dbReference>
<evidence type="ECO:0000313" key="2">
    <source>
        <dbReference type="EMBL" id="RYO74984.1"/>
    </source>
</evidence>
<gene>
    <name evidence="2" type="ORF">DL762_010262</name>
</gene>
<evidence type="ECO:0008006" key="4">
    <source>
        <dbReference type="Google" id="ProtNLM"/>
    </source>
</evidence>
<comment type="caution">
    <text evidence="2">The sequence shown here is derived from an EMBL/GenBank/DDBJ whole genome shotgun (WGS) entry which is preliminary data.</text>
</comment>
<dbReference type="PANTHER" id="PTHR47447">
    <property type="entry name" value="OS03G0856100 PROTEIN"/>
    <property type="match status" value="1"/>
</dbReference>
<evidence type="ECO:0000256" key="1">
    <source>
        <dbReference type="ARBA" id="ARBA00022737"/>
    </source>
</evidence>